<evidence type="ECO:0000313" key="8">
    <source>
        <dbReference type="EMBL" id="KAB0575592.1"/>
    </source>
</evidence>
<evidence type="ECO:0000256" key="5">
    <source>
        <dbReference type="ARBA" id="ARBA00034078"/>
    </source>
</evidence>
<accession>A0A643F7Q3</accession>
<dbReference type="Gene3D" id="2.102.10.10">
    <property type="entry name" value="Rieske [2Fe-2S] iron-sulphur domain"/>
    <property type="match status" value="1"/>
</dbReference>
<keyword evidence="9" id="KW-1185">Reference proteome</keyword>
<sequence length="111" mass="11763">MAFTAVCSKDAVAEGGMGLFQVGKKSVLLVWPQGGELKAYRGRCPHADMPLAEGCFDGQRVVCHIHQWGYDAGSGKCVSHAHPSALHAYALQVEGEDILVDVGPVRSARAS</sequence>
<dbReference type="EMBL" id="VZPB01000063">
    <property type="protein sequence ID" value="KAB0575592.1"/>
    <property type="molecule type" value="Genomic_DNA"/>
</dbReference>
<dbReference type="InterPro" id="IPR036922">
    <property type="entry name" value="Rieske_2Fe-2S_sf"/>
</dbReference>
<proteinExistence type="inferred from homology"/>
<name>A0A643F7Q3_IDEDE</name>
<protein>
    <submittedName>
        <fullName evidence="8">Rieske 2Fe-2S domain-containing protein</fullName>
    </submittedName>
</protein>
<evidence type="ECO:0000256" key="4">
    <source>
        <dbReference type="ARBA" id="ARBA00023014"/>
    </source>
</evidence>
<evidence type="ECO:0000256" key="3">
    <source>
        <dbReference type="ARBA" id="ARBA00023004"/>
    </source>
</evidence>
<feature type="domain" description="Rieske" evidence="7">
    <location>
        <begin position="4"/>
        <end position="100"/>
    </location>
</feature>
<comment type="cofactor">
    <cofactor evidence="5">
        <name>[2Fe-2S] cluster</name>
        <dbReference type="ChEBI" id="CHEBI:190135"/>
    </cofactor>
</comment>
<comment type="similarity">
    <text evidence="6">Belongs to the bacterial ring-hydroxylating dioxygenase ferredoxin component family.</text>
</comment>
<dbReference type="Pfam" id="PF00355">
    <property type="entry name" value="Rieske"/>
    <property type="match status" value="1"/>
</dbReference>
<dbReference type="PANTHER" id="PTHR21496">
    <property type="entry name" value="FERREDOXIN-RELATED"/>
    <property type="match status" value="1"/>
</dbReference>
<keyword evidence="2" id="KW-0479">Metal-binding</keyword>
<gene>
    <name evidence="8" type="ORF">F7Q92_18530</name>
</gene>
<keyword evidence="1" id="KW-0001">2Fe-2S</keyword>
<dbReference type="Proteomes" id="UP000430120">
    <property type="component" value="Unassembled WGS sequence"/>
</dbReference>
<dbReference type="PANTHER" id="PTHR21496:SF0">
    <property type="entry name" value="RIESKE DOMAIN-CONTAINING PROTEIN"/>
    <property type="match status" value="1"/>
</dbReference>
<dbReference type="SUPFAM" id="SSF50022">
    <property type="entry name" value="ISP domain"/>
    <property type="match status" value="1"/>
</dbReference>
<dbReference type="InterPro" id="IPR017941">
    <property type="entry name" value="Rieske_2Fe-2S"/>
</dbReference>
<dbReference type="RefSeq" id="WP_151125578.1">
    <property type="nucleotide sequence ID" value="NZ_CP088082.1"/>
</dbReference>
<reference evidence="8 9" key="1">
    <citation type="submission" date="2019-09" db="EMBL/GenBank/DDBJ databases">
        <title>Draft genome sequences of 48 bacterial type strains from the CCUG.</title>
        <authorList>
            <person name="Tunovic T."/>
            <person name="Pineiro-Iglesias B."/>
            <person name="Unosson C."/>
            <person name="Inganas E."/>
            <person name="Ohlen M."/>
            <person name="Cardew S."/>
            <person name="Jensie-Markopoulos S."/>
            <person name="Salva-Serra F."/>
            <person name="Jaen-Luchoro D."/>
            <person name="Karlsson R."/>
            <person name="Svensson-Stadler L."/>
            <person name="Chun J."/>
            <person name="Moore E."/>
        </authorList>
    </citation>
    <scope>NUCLEOTIDE SEQUENCE [LARGE SCALE GENOMIC DNA]</scope>
    <source>
        <strain evidence="8 9">CCUG 30977</strain>
    </source>
</reference>
<evidence type="ECO:0000256" key="2">
    <source>
        <dbReference type="ARBA" id="ARBA00022723"/>
    </source>
</evidence>
<dbReference type="PROSITE" id="PS51296">
    <property type="entry name" value="RIESKE"/>
    <property type="match status" value="1"/>
</dbReference>
<dbReference type="AlphaFoldDB" id="A0A643F7Q3"/>
<evidence type="ECO:0000256" key="1">
    <source>
        <dbReference type="ARBA" id="ARBA00022714"/>
    </source>
</evidence>
<dbReference type="GO" id="GO:0046872">
    <property type="term" value="F:metal ion binding"/>
    <property type="evidence" value="ECO:0007669"/>
    <property type="project" value="UniProtKB-KW"/>
</dbReference>
<evidence type="ECO:0000313" key="9">
    <source>
        <dbReference type="Proteomes" id="UP000430120"/>
    </source>
</evidence>
<keyword evidence="4" id="KW-0411">Iron-sulfur</keyword>
<organism evidence="8 9">
    <name type="scientific">Ideonella dechloratans</name>
    <dbReference type="NCBI Taxonomy" id="36863"/>
    <lineage>
        <taxon>Bacteria</taxon>
        <taxon>Pseudomonadati</taxon>
        <taxon>Pseudomonadota</taxon>
        <taxon>Betaproteobacteria</taxon>
        <taxon>Burkholderiales</taxon>
        <taxon>Sphaerotilaceae</taxon>
        <taxon>Ideonella</taxon>
    </lineage>
</organism>
<evidence type="ECO:0000259" key="7">
    <source>
        <dbReference type="PROSITE" id="PS51296"/>
    </source>
</evidence>
<keyword evidence="3" id="KW-0408">Iron</keyword>
<comment type="caution">
    <text evidence="8">The sequence shown here is derived from an EMBL/GenBank/DDBJ whole genome shotgun (WGS) entry which is preliminary data.</text>
</comment>
<evidence type="ECO:0000256" key="6">
    <source>
        <dbReference type="ARBA" id="ARBA00038001"/>
    </source>
</evidence>
<dbReference type="OrthoDB" id="9769355at2"/>
<dbReference type="GO" id="GO:0051537">
    <property type="term" value="F:2 iron, 2 sulfur cluster binding"/>
    <property type="evidence" value="ECO:0007669"/>
    <property type="project" value="UniProtKB-KW"/>
</dbReference>